<dbReference type="Proteomes" id="UP001497457">
    <property type="component" value="Chromosome 27b"/>
</dbReference>
<keyword evidence="9 11" id="KW-0472">Membrane</keyword>
<dbReference type="FunFam" id="3.80.10.10:FF:000095">
    <property type="entry name" value="LRR receptor-like serine/threonine-protein kinase GSO1"/>
    <property type="match status" value="1"/>
</dbReference>
<reference evidence="15 16" key="2">
    <citation type="submission" date="2024-10" db="EMBL/GenBank/DDBJ databases">
        <authorList>
            <person name="Ryan C."/>
        </authorList>
    </citation>
    <scope>NUCLEOTIDE SEQUENCE [LARGE SCALE GENOMIC DNA]</scope>
</reference>
<keyword evidence="7" id="KW-0677">Repeat</keyword>
<evidence type="ECO:0000313" key="15">
    <source>
        <dbReference type="EMBL" id="CAL5008651.1"/>
    </source>
</evidence>
<organism evidence="15 16">
    <name type="scientific">Urochloa decumbens</name>
    <dbReference type="NCBI Taxonomy" id="240449"/>
    <lineage>
        <taxon>Eukaryota</taxon>
        <taxon>Viridiplantae</taxon>
        <taxon>Streptophyta</taxon>
        <taxon>Embryophyta</taxon>
        <taxon>Tracheophyta</taxon>
        <taxon>Spermatophyta</taxon>
        <taxon>Magnoliopsida</taxon>
        <taxon>Liliopsida</taxon>
        <taxon>Poales</taxon>
        <taxon>Poaceae</taxon>
        <taxon>PACMAD clade</taxon>
        <taxon>Panicoideae</taxon>
        <taxon>Panicodae</taxon>
        <taxon>Paniceae</taxon>
        <taxon>Melinidinae</taxon>
        <taxon>Urochloa</taxon>
    </lineage>
</organism>
<evidence type="ECO:0000256" key="10">
    <source>
        <dbReference type="ARBA" id="ARBA00023180"/>
    </source>
</evidence>
<evidence type="ECO:0000259" key="13">
    <source>
        <dbReference type="Pfam" id="PF08263"/>
    </source>
</evidence>
<dbReference type="InterPro" id="IPR001611">
    <property type="entry name" value="Leu-rich_rpt"/>
</dbReference>
<name>A0ABC9BUT8_9POAL</name>
<evidence type="ECO:0000256" key="4">
    <source>
        <dbReference type="ARBA" id="ARBA00022614"/>
    </source>
</evidence>
<gene>
    <name evidence="15" type="ORF">URODEC1_LOCUS69105</name>
</gene>
<dbReference type="Pfam" id="PF08263">
    <property type="entry name" value="LRRNT_2"/>
    <property type="match status" value="1"/>
</dbReference>
<dbReference type="AlphaFoldDB" id="A0ABC9BUT8"/>
<proteinExistence type="inferred from homology"/>
<dbReference type="SMART" id="SM00365">
    <property type="entry name" value="LRR_SD22"/>
    <property type="match status" value="4"/>
</dbReference>
<evidence type="ECO:0000256" key="11">
    <source>
        <dbReference type="SAM" id="Phobius"/>
    </source>
</evidence>
<dbReference type="Pfam" id="PF13855">
    <property type="entry name" value="LRR_8"/>
    <property type="match status" value="1"/>
</dbReference>
<reference evidence="16" key="1">
    <citation type="submission" date="2024-06" db="EMBL/GenBank/DDBJ databases">
        <authorList>
            <person name="Ryan C."/>
        </authorList>
    </citation>
    <scope>NUCLEOTIDE SEQUENCE [LARGE SCALE GENOMIC DNA]</scope>
</reference>
<evidence type="ECO:0000256" key="12">
    <source>
        <dbReference type="SAM" id="SignalP"/>
    </source>
</evidence>
<keyword evidence="6 12" id="KW-0732">Signal</keyword>
<comment type="similarity">
    <text evidence="2">Belongs to the RLP family.</text>
</comment>
<dbReference type="PANTHER" id="PTHR48061">
    <property type="entry name" value="LEUCINE-RICH REPEAT RECEPTOR PROTEIN KINASE EMS1-LIKE-RELATED"/>
    <property type="match status" value="1"/>
</dbReference>
<dbReference type="Gene3D" id="3.80.10.10">
    <property type="entry name" value="Ribonuclease Inhibitor"/>
    <property type="match status" value="6"/>
</dbReference>
<dbReference type="InterPro" id="IPR046956">
    <property type="entry name" value="RLP23-like"/>
</dbReference>
<dbReference type="InterPro" id="IPR055414">
    <property type="entry name" value="LRR_R13L4/SHOC2-like"/>
</dbReference>
<dbReference type="Pfam" id="PF23598">
    <property type="entry name" value="LRR_14"/>
    <property type="match status" value="1"/>
</dbReference>
<dbReference type="InterPro" id="IPR013210">
    <property type="entry name" value="LRR_N_plant-typ"/>
</dbReference>
<feature type="domain" description="Leucine-rich repeat-containing N-terminal plant-type" evidence="13">
    <location>
        <begin position="42"/>
        <end position="83"/>
    </location>
</feature>
<evidence type="ECO:0000313" key="16">
    <source>
        <dbReference type="Proteomes" id="UP001497457"/>
    </source>
</evidence>
<dbReference type="FunFam" id="3.80.10.10:FF:000213">
    <property type="entry name" value="Tyrosine-sulfated glycopeptide receptor 1"/>
    <property type="match status" value="1"/>
</dbReference>
<comment type="subcellular location">
    <subcellularLocation>
        <location evidence="1">Cell membrane</location>
        <topology evidence="1">Single-pass type I membrane protein</topology>
    </subcellularLocation>
</comment>
<evidence type="ECO:0000256" key="8">
    <source>
        <dbReference type="ARBA" id="ARBA00022989"/>
    </source>
</evidence>
<evidence type="ECO:0000256" key="9">
    <source>
        <dbReference type="ARBA" id="ARBA00023136"/>
    </source>
</evidence>
<dbReference type="SUPFAM" id="SSF52058">
    <property type="entry name" value="L domain-like"/>
    <property type="match status" value="4"/>
</dbReference>
<keyword evidence="16" id="KW-1185">Reference proteome</keyword>
<feature type="domain" description="Disease resistance R13L4/SHOC-2-like LRR" evidence="14">
    <location>
        <begin position="407"/>
        <end position="558"/>
    </location>
</feature>
<sequence>MASIGWVLLLFLAQLHTLLSTSIAHHAIGGNLTHHPVPFLCHPDQAKALLQLKKSFSFSRSTTRLSSWRNGSDCCLWEGVACDVSSGYVTILDLNNRGLYSHGLDPALFNLRSLRRLDLSMNDIGGNIPPGFERFAFLTHLNLSNLGLYGEIPIGISKLVSLFSLDLSSHLDNQYICDPGPNNYIGAKYLYKSSSLDTLVANLSNLRELYLDSVDLSCSGEEWGIALARSVPFLEVLSLAYCGLHAPIHKSLSRLGSLIVVNLQGNIFMAPGLFPVFFMDLINLTTLQLPSANLEGSFPPRSFQSKNLRVLDLSDNPYLSGHFPDFSDTSSLEILRLERTNFSYARPMSSSNFKSLKNLSLDGNLSVDFLSSFGGLGSLCQLDLALVDSVSELGSIFSWIGHHKSLTSLKLFGCNFSGITPTLLVSNFKTLKSLRMVSCKLPRLVLHSVGNLVGLQTLEMTGCTTYGSMPSSIGNLTNLRNLCINHCGFLGPMPAAIGKLTNLRNMYINDFGFSGPIPDAIGNLTNLNAITIIRDPGDQVSGSSIPYAIGQLSELEWLVLQHCKFSGSIPTSIGNLTQLMMLDLSENSLSGEIPSSIFNLSVLHYLDLSSNKLSGPIQGFDNKVNSQLETVRLRNNTLSGEIPPSIFSLPVLRILSLSDNQLSGPIQYDNTASQLKEVDLGYNALSGSIPEAIFQISSLEHIDVSSNNLTGSVDLSHFSRLTELTSLYLSHNKLHVTDDAADNPLAGVTKLGLASCNITRFPRLFMDLNLIWFLDLSCNKISGDIPNWIWASWRNSIVYLNLSDNMLTGMQLTSDVLPFANPLQVLDLSFNILSGRIHMPNLSADILNYSNNKFSSILPNWAFYLSETRYFSVSKNNINGHVPLSICSNSSWLQVLDLSYNNFSGSIPACLIENVPLMVLNLRENHFEEMLPSNITTRCALQTIDLHGNKIVGKLPRGLSNCSCLEVVDFGGNQIVDTFPSWLRGLPELSVLILRSNQLYGTIGDIVEDAESDECFPSLQIIDLSSNNFSGNLKPEWFKLLKSMMEEFNSPGKIITHDISSFATFYHDFTEITYKGTYVTFRNILTTLTAIDFSNNRLEGTIPETFGRLVSLLMMNMSHNSFTGKIPAQLGSMADLESLDLSCNQLSGEIPQELTDLTFLGVLNLSNNDLVGEIPQANQFSTFNSSSFEGNAGLCGPPLSKSPCGATPNAGNIYKSSRHVDVALFLFVGLGFGIGFAAAIVAKWGRVGRWFTATGRAWRT</sequence>
<evidence type="ECO:0000259" key="14">
    <source>
        <dbReference type="Pfam" id="PF23598"/>
    </source>
</evidence>
<dbReference type="Pfam" id="PF00560">
    <property type="entry name" value="LRR_1"/>
    <property type="match status" value="9"/>
</dbReference>
<keyword evidence="4" id="KW-0433">Leucine-rich repeat</keyword>
<accession>A0ABC9BUT8</accession>
<evidence type="ECO:0000256" key="6">
    <source>
        <dbReference type="ARBA" id="ARBA00022729"/>
    </source>
</evidence>
<dbReference type="SMART" id="SM00369">
    <property type="entry name" value="LRR_TYP"/>
    <property type="match status" value="7"/>
</dbReference>
<keyword evidence="3" id="KW-1003">Cell membrane</keyword>
<dbReference type="InterPro" id="IPR003591">
    <property type="entry name" value="Leu-rich_rpt_typical-subtyp"/>
</dbReference>
<evidence type="ECO:0000256" key="2">
    <source>
        <dbReference type="ARBA" id="ARBA00009592"/>
    </source>
</evidence>
<keyword evidence="10" id="KW-0325">Glycoprotein</keyword>
<evidence type="ECO:0008006" key="17">
    <source>
        <dbReference type="Google" id="ProtNLM"/>
    </source>
</evidence>
<keyword evidence="8 11" id="KW-1133">Transmembrane helix</keyword>
<evidence type="ECO:0000256" key="1">
    <source>
        <dbReference type="ARBA" id="ARBA00004251"/>
    </source>
</evidence>
<dbReference type="EMBL" id="OZ075137">
    <property type="protein sequence ID" value="CAL5008651.1"/>
    <property type="molecule type" value="Genomic_DNA"/>
</dbReference>
<evidence type="ECO:0000256" key="5">
    <source>
        <dbReference type="ARBA" id="ARBA00022692"/>
    </source>
</evidence>
<evidence type="ECO:0000256" key="3">
    <source>
        <dbReference type="ARBA" id="ARBA00022475"/>
    </source>
</evidence>
<evidence type="ECO:0000256" key="7">
    <source>
        <dbReference type="ARBA" id="ARBA00022737"/>
    </source>
</evidence>
<dbReference type="InterPro" id="IPR032675">
    <property type="entry name" value="LRR_dom_sf"/>
</dbReference>
<feature type="transmembrane region" description="Helical" evidence="11">
    <location>
        <begin position="1222"/>
        <end position="1242"/>
    </location>
</feature>
<feature type="chain" id="PRO_5044746047" description="Leucine-rich repeat-containing N-terminal plant-type domain-containing protein" evidence="12">
    <location>
        <begin position="21"/>
        <end position="1260"/>
    </location>
</feature>
<dbReference type="GO" id="GO:0005886">
    <property type="term" value="C:plasma membrane"/>
    <property type="evidence" value="ECO:0007669"/>
    <property type="project" value="UniProtKB-SubCell"/>
</dbReference>
<dbReference type="PANTHER" id="PTHR48061:SF14">
    <property type="entry name" value="LEUCINE-RICH REPEAT-CONTAINING N-TERMINAL PLANT-TYPE DOMAIN-CONTAINING PROTEIN"/>
    <property type="match status" value="1"/>
</dbReference>
<keyword evidence="5 11" id="KW-0812">Transmembrane</keyword>
<feature type="signal peptide" evidence="12">
    <location>
        <begin position="1"/>
        <end position="20"/>
    </location>
</feature>
<protein>
    <recommendedName>
        <fullName evidence="17">Leucine-rich repeat-containing N-terminal plant-type domain-containing protein</fullName>
    </recommendedName>
</protein>